<organism evidence="1 2">
    <name type="scientific">Sphingorhabdus lutea</name>
    <dbReference type="NCBI Taxonomy" id="1913578"/>
    <lineage>
        <taxon>Bacteria</taxon>
        <taxon>Pseudomonadati</taxon>
        <taxon>Pseudomonadota</taxon>
        <taxon>Alphaproteobacteria</taxon>
        <taxon>Sphingomonadales</taxon>
        <taxon>Sphingomonadaceae</taxon>
        <taxon>Sphingorhabdus</taxon>
    </lineage>
</organism>
<name>A0A1L3J913_9SPHN</name>
<keyword evidence="2" id="KW-1185">Reference proteome</keyword>
<accession>A0A1L3J913</accession>
<dbReference type="KEGG" id="sphl:LPB140_00775"/>
<dbReference type="AlphaFoldDB" id="A0A1L3J913"/>
<evidence type="ECO:0008006" key="3">
    <source>
        <dbReference type="Google" id="ProtNLM"/>
    </source>
</evidence>
<evidence type="ECO:0000313" key="2">
    <source>
        <dbReference type="Proteomes" id="UP000242561"/>
    </source>
</evidence>
<protein>
    <recommendedName>
        <fullName evidence="3">Lipoprotein</fullName>
    </recommendedName>
</protein>
<gene>
    <name evidence="1" type="ORF">LPB140_00775</name>
</gene>
<proteinExistence type="predicted"/>
<evidence type="ECO:0000313" key="1">
    <source>
        <dbReference type="EMBL" id="APG61614.1"/>
    </source>
</evidence>
<reference evidence="1 2" key="1">
    <citation type="submission" date="2016-11" db="EMBL/GenBank/DDBJ databases">
        <title>Sphingorhabdus sp. LPB0140, isolated from marine environment.</title>
        <authorList>
            <person name="Kim E."/>
            <person name="Yi H."/>
        </authorList>
    </citation>
    <scope>NUCLEOTIDE SEQUENCE [LARGE SCALE GENOMIC DNA]</scope>
    <source>
        <strain evidence="1 2">LPB0140</strain>
    </source>
</reference>
<sequence>MDVKLSFIALTAGTLFTLTACGSFKESFNSEFDKKFVEECVGGATQKGAPQEIASKACNCTLDKLKEGKAEDEMLLPSEEEAMTAMKSCAGEMGLVAGQ</sequence>
<dbReference type="PROSITE" id="PS51257">
    <property type="entry name" value="PROKAR_LIPOPROTEIN"/>
    <property type="match status" value="1"/>
</dbReference>
<dbReference type="EMBL" id="CP018154">
    <property type="protein sequence ID" value="APG61614.1"/>
    <property type="molecule type" value="Genomic_DNA"/>
</dbReference>
<dbReference type="Proteomes" id="UP000242561">
    <property type="component" value="Chromosome"/>
</dbReference>